<feature type="signal peptide" evidence="1">
    <location>
        <begin position="1"/>
        <end position="35"/>
    </location>
</feature>
<sequence>MVIVMSKMRNLKVVGAAVATLGLAATLVTGGAATASPSTEKPDAGSHVELRAATAAVPCWTSVEQPNGTGTTIYVTYNNCGTTNAKVTPASSAVNNSGTFTYVGWCATITPGTAGAWAITPDWFPSTPTNRYTVTNCL</sequence>
<evidence type="ECO:0000313" key="2">
    <source>
        <dbReference type="EMBL" id="TWG09447.1"/>
    </source>
</evidence>
<evidence type="ECO:0000313" key="3">
    <source>
        <dbReference type="Proteomes" id="UP000320239"/>
    </source>
</evidence>
<keyword evidence="3" id="KW-1185">Reference proteome</keyword>
<reference evidence="2 3" key="1">
    <citation type="submission" date="2019-06" db="EMBL/GenBank/DDBJ databases">
        <title>Sequencing the genomes of 1000 actinobacteria strains.</title>
        <authorList>
            <person name="Klenk H.-P."/>
        </authorList>
    </citation>
    <scope>NUCLEOTIDE SEQUENCE [LARGE SCALE GENOMIC DNA]</scope>
    <source>
        <strain evidence="2 3">DSM 43866</strain>
    </source>
</reference>
<feature type="chain" id="PRO_5038862077" description="Secreted protein" evidence="1">
    <location>
        <begin position="36"/>
        <end position="138"/>
    </location>
</feature>
<dbReference type="EMBL" id="VIWY01000008">
    <property type="protein sequence ID" value="TWG09447.1"/>
    <property type="molecule type" value="Genomic_DNA"/>
</dbReference>
<comment type="caution">
    <text evidence="2">The sequence shown here is derived from an EMBL/GenBank/DDBJ whole genome shotgun (WGS) entry which is preliminary data.</text>
</comment>
<dbReference type="Proteomes" id="UP000320239">
    <property type="component" value="Unassembled WGS sequence"/>
</dbReference>
<proteinExistence type="predicted"/>
<dbReference type="AlphaFoldDB" id="A0A561VCW9"/>
<protein>
    <recommendedName>
        <fullName evidence="4">Secreted protein</fullName>
    </recommendedName>
</protein>
<keyword evidence="1" id="KW-0732">Signal</keyword>
<accession>A0A561VCW9</accession>
<name>A0A561VCW9_ACTTI</name>
<evidence type="ECO:0008006" key="4">
    <source>
        <dbReference type="Google" id="ProtNLM"/>
    </source>
</evidence>
<evidence type="ECO:0000256" key="1">
    <source>
        <dbReference type="SAM" id="SignalP"/>
    </source>
</evidence>
<gene>
    <name evidence="2" type="ORF">FHX34_108162</name>
</gene>
<organism evidence="2 3">
    <name type="scientific">Actinoplanes teichomyceticus</name>
    <dbReference type="NCBI Taxonomy" id="1867"/>
    <lineage>
        <taxon>Bacteria</taxon>
        <taxon>Bacillati</taxon>
        <taxon>Actinomycetota</taxon>
        <taxon>Actinomycetes</taxon>
        <taxon>Micromonosporales</taxon>
        <taxon>Micromonosporaceae</taxon>
        <taxon>Actinoplanes</taxon>
    </lineage>
</organism>